<dbReference type="SMART" id="SM00642">
    <property type="entry name" value="Aamy"/>
    <property type="match status" value="1"/>
</dbReference>
<protein>
    <submittedName>
        <fullName evidence="2">Amylase</fullName>
    </submittedName>
</protein>
<name>B7FBK9_9CILI</name>
<dbReference type="PANTHER" id="PTHR47786:SF2">
    <property type="entry name" value="GLYCOSYL HYDROLASE FAMILY 13 CATALYTIC DOMAIN-CONTAINING PROTEIN"/>
    <property type="match status" value="1"/>
</dbReference>
<dbReference type="CAZy" id="GH13">
    <property type="family name" value="Glycoside Hydrolase Family 13"/>
</dbReference>
<evidence type="ECO:0000259" key="1">
    <source>
        <dbReference type="SMART" id="SM00642"/>
    </source>
</evidence>
<gene>
    <name evidence="2" type="primary">amyl2</name>
</gene>
<dbReference type="GO" id="GO:0005975">
    <property type="term" value="P:carbohydrate metabolic process"/>
    <property type="evidence" value="ECO:0007669"/>
    <property type="project" value="InterPro"/>
</dbReference>
<dbReference type="CDD" id="cd11347">
    <property type="entry name" value="AmyAc_1"/>
    <property type="match status" value="1"/>
</dbReference>
<proteinExistence type="evidence at transcript level"/>
<sequence>MECKHPILYEISTRPWLYELSKKYGKSIKKLKDIPLEEFDYLKDNGIEIVWMMGVWKLGEYGLEFDRKSDYSGVLPGWTSEDVIGSPYAIAEYTCNPDIGTDDDLVWLREQLHSRNMKLMLDFVPNHSAVDAPTAESTQNYMFVHLKELKMIKRYTNSGLAYGKDPYFDPWRDVIQWKYGEGETRKFMKDNLMTVLSFADGVRCDMAHLMLNDVFGKTWAEELNAWGYTKPENEFWEYAFKEVKAKYPKAIFLAEVYEDWEIELLYKLGFTYTYDKVLLDKLEGSPYDVNDYIHYKTESYWGHTAHFVENHDENRAVYNMGTIEKAKAAGTIAATLGGMIFMNHGQWSGYRNKLDVHLRRGADEMEDGGVRKYYERLMPIVLDPAFTGTNYYFVYNMSGERKNDFVAYLREEDDSHYLVVVNYSGYFWMC</sequence>
<dbReference type="AlphaFoldDB" id="B7FBK9"/>
<dbReference type="InterPro" id="IPR006047">
    <property type="entry name" value="GH13_cat_dom"/>
</dbReference>
<dbReference type="InterPro" id="IPR017853">
    <property type="entry name" value="GH"/>
</dbReference>
<dbReference type="SUPFAM" id="SSF51445">
    <property type="entry name" value="(Trans)glycosidases"/>
    <property type="match status" value="1"/>
</dbReference>
<dbReference type="PANTHER" id="PTHR47786">
    <property type="entry name" value="ALPHA-1,4-GLUCAN:MALTOSE-1-PHOSPHATE MALTOSYLTRANSFERASE"/>
    <property type="match status" value="1"/>
</dbReference>
<evidence type="ECO:0000313" key="2">
    <source>
        <dbReference type="EMBL" id="CAL92191.1"/>
    </source>
</evidence>
<accession>B7FBK9</accession>
<organism evidence="2">
    <name type="scientific">Eudiplodinium maggii</name>
    <dbReference type="NCBI Taxonomy" id="47892"/>
    <lineage>
        <taxon>Eukaryota</taxon>
        <taxon>Sar</taxon>
        <taxon>Alveolata</taxon>
        <taxon>Ciliophora</taxon>
        <taxon>Intramacronucleata</taxon>
        <taxon>Litostomatea</taxon>
        <taxon>Trichostomatia</taxon>
        <taxon>Entodiniomorphida</taxon>
        <taxon>Ophryoscolecidae</taxon>
        <taxon>Eudiplodinium</taxon>
    </lineage>
</organism>
<dbReference type="Gene3D" id="3.20.20.80">
    <property type="entry name" value="Glycosidases"/>
    <property type="match status" value="1"/>
</dbReference>
<dbReference type="EMBL" id="AM419455">
    <property type="protein sequence ID" value="CAL92191.1"/>
    <property type="molecule type" value="mRNA"/>
</dbReference>
<dbReference type="Pfam" id="PF00128">
    <property type="entry name" value="Alpha-amylase"/>
    <property type="match status" value="1"/>
</dbReference>
<feature type="domain" description="Glycosyl hydrolase family 13 catalytic" evidence="1">
    <location>
        <begin position="12"/>
        <end position="401"/>
    </location>
</feature>
<reference evidence="2" key="1">
    <citation type="submission" date="2006-12" db="EMBL/GenBank/DDBJ databases">
        <title>Characterization of the amylolytic properties of the rumen ciliate protozoan Eudiplodinium maggii.</title>
        <authorList>
            <person name="Belzecki G."/>
            <person name="Newbold C.J."/>
            <person name="McEwan N.R."/>
            <person name="McIntosh F.M."/>
            <person name="Michalowski T."/>
        </authorList>
    </citation>
    <scope>NUCLEOTIDE SEQUENCE</scope>
</reference>